<organism evidence="4 5">
    <name type="scientific">Rhypophila decipiens</name>
    <dbReference type="NCBI Taxonomy" id="261697"/>
    <lineage>
        <taxon>Eukaryota</taxon>
        <taxon>Fungi</taxon>
        <taxon>Dikarya</taxon>
        <taxon>Ascomycota</taxon>
        <taxon>Pezizomycotina</taxon>
        <taxon>Sordariomycetes</taxon>
        <taxon>Sordariomycetidae</taxon>
        <taxon>Sordariales</taxon>
        <taxon>Naviculisporaceae</taxon>
        <taxon>Rhypophila</taxon>
    </lineage>
</organism>
<dbReference type="GO" id="GO:0061685">
    <property type="term" value="F:diphthine methylesterase activity"/>
    <property type="evidence" value="ECO:0007669"/>
    <property type="project" value="TreeGrafter"/>
</dbReference>
<dbReference type="Proteomes" id="UP001301769">
    <property type="component" value="Unassembled WGS sequence"/>
</dbReference>
<name>A0AAN7BCY1_9PEZI</name>
<dbReference type="PANTHER" id="PTHR46042:SF1">
    <property type="entry name" value="DIPHTHINE METHYLTRANSFERASE"/>
    <property type="match status" value="1"/>
</dbReference>
<dbReference type="InterPro" id="IPR015943">
    <property type="entry name" value="WD40/YVTN_repeat-like_dom_sf"/>
</dbReference>
<evidence type="ECO:0000256" key="2">
    <source>
        <dbReference type="ARBA" id="ARBA00022737"/>
    </source>
</evidence>
<protein>
    <submittedName>
        <fullName evidence="4">Uncharacterized protein</fullName>
    </submittedName>
</protein>
<evidence type="ECO:0000313" key="4">
    <source>
        <dbReference type="EMBL" id="KAK4216385.1"/>
    </source>
</evidence>
<dbReference type="GO" id="GO:0017183">
    <property type="term" value="P:protein histidyl modification to diphthamide"/>
    <property type="evidence" value="ECO:0007669"/>
    <property type="project" value="TreeGrafter"/>
</dbReference>
<evidence type="ECO:0000256" key="3">
    <source>
        <dbReference type="ARBA" id="ARBA00043952"/>
    </source>
</evidence>
<dbReference type="InterPro" id="IPR052415">
    <property type="entry name" value="Diphthine_MTase"/>
</dbReference>
<comment type="pathway">
    <text evidence="3">Protein modification.</text>
</comment>
<dbReference type="GO" id="GO:0005737">
    <property type="term" value="C:cytoplasm"/>
    <property type="evidence" value="ECO:0007669"/>
    <property type="project" value="TreeGrafter"/>
</dbReference>
<sequence>MANQGEQISSIQSTQLDLPPSCLEFCPIHPSYFLVGTYNLQKDDAPAGEHELDEEEEQKAATRLQSRNGSILVFNLIEDRFSQIQTEEQPSAILDLRFNPNAGKQDVCAAVSSTSTLALFKLDPALERPLQAIRTMDMTTMSNGALTADPGTEVLFLAFAWHPSKADMVAITTSTGHVYVVDLGGFDGEWEMHPEPAITHSLEAWCVTIAPCLDPEVPSHENAFILHSGGDDSTLRSQTCVVEQESASSPTRYTIDRSLPPSKMRGHAAGVTAILPLPLTLGNDNLLVTGSYDDNIRLFSISSASPYMPLKSQNLAESNLGGGVWRIKLIDLDEKGTGSGGHEYQWRARILVSCMHAGARVVELLHTFEGEYAFRTLGRFEEHQSMNYGSDYQPGSVERKKLSVVSTSFYDKLMCLWELEL</sequence>
<keyword evidence="1" id="KW-0853">WD repeat</keyword>
<keyword evidence="2" id="KW-0677">Repeat</keyword>
<gene>
    <name evidence="4" type="ORF">QBC37DRAFT_417113</name>
</gene>
<evidence type="ECO:0000256" key="1">
    <source>
        <dbReference type="ARBA" id="ARBA00022574"/>
    </source>
</evidence>
<accession>A0AAN7BCY1</accession>
<dbReference type="PANTHER" id="PTHR46042">
    <property type="entry name" value="DIPHTHINE METHYLTRANSFERASE"/>
    <property type="match status" value="1"/>
</dbReference>
<reference evidence="4" key="2">
    <citation type="submission" date="2023-05" db="EMBL/GenBank/DDBJ databases">
        <authorList>
            <consortium name="Lawrence Berkeley National Laboratory"/>
            <person name="Steindorff A."/>
            <person name="Hensen N."/>
            <person name="Bonometti L."/>
            <person name="Westerberg I."/>
            <person name="Brannstrom I.O."/>
            <person name="Guillou S."/>
            <person name="Cros-Aarteil S."/>
            <person name="Calhoun S."/>
            <person name="Haridas S."/>
            <person name="Kuo A."/>
            <person name="Mondo S."/>
            <person name="Pangilinan J."/>
            <person name="Riley R."/>
            <person name="Labutti K."/>
            <person name="Andreopoulos B."/>
            <person name="Lipzen A."/>
            <person name="Chen C."/>
            <person name="Yanf M."/>
            <person name="Daum C."/>
            <person name="Ng V."/>
            <person name="Clum A."/>
            <person name="Ohm R."/>
            <person name="Martin F."/>
            <person name="Silar P."/>
            <person name="Natvig D."/>
            <person name="Lalanne C."/>
            <person name="Gautier V."/>
            <person name="Ament-Velasquez S.L."/>
            <person name="Kruys A."/>
            <person name="Hutchinson M.I."/>
            <person name="Powell A.J."/>
            <person name="Barry K."/>
            <person name="Miller A.N."/>
            <person name="Grigoriev I.V."/>
            <person name="Debuchy R."/>
            <person name="Gladieux P."/>
            <person name="Thoren M.H."/>
            <person name="Johannesson H."/>
        </authorList>
    </citation>
    <scope>NUCLEOTIDE SEQUENCE</scope>
    <source>
        <strain evidence="4">PSN293</strain>
    </source>
</reference>
<evidence type="ECO:0000313" key="5">
    <source>
        <dbReference type="Proteomes" id="UP001301769"/>
    </source>
</evidence>
<comment type="caution">
    <text evidence="4">The sequence shown here is derived from an EMBL/GenBank/DDBJ whole genome shotgun (WGS) entry which is preliminary data.</text>
</comment>
<keyword evidence="5" id="KW-1185">Reference proteome</keyword>
<dbReference type="InterPro" id="IPR036322">
    <property type="entry name" value="WD40_repeat_dom_sf"/>
</dbReference>
<proteinExistence type="predicted"/>
<dbReference type="SUPFAM" id="SSF50978">
    <property type="entry name" value="WD40 repeat-like"/>
    <property type="match status" value="1"/>
</dbReference>
<dbReference type="EMBL" id="MU858069">
    <property type="protein sequence ID" value="KAK4216385.1"/>
    <property type="molecule type" value="Genomic_DNA"/>
</dbReference>
<dbReference type="AlphaFoldDB" id="A0AAN7BCY1"/>
<reference evidence="4" key="1">
    <citation type="journal article" date="2023" name="Mol. Phylogenet. Evol.">
        <title>Genome-scale phylogeny and comparative genomics of the fungal order Sordariales.</title>
        <authorList>
            <person name="Hensen N."/>
            <person name="Bonometti L."/>
            <person name="Westerberg I."/>
            <person name="Brannstrom I.O."/>
            <person name="Guillou S."/>
            <person name="Cros-Aarteil S."/>
            <person name="Calhoun S."/>
            <person name="Haridas S."/>
            <person name="Kuo A."/>
            <person name="Mondo S."/>
            <person name="Pangilinan J."/>
            <person name="Riley R."/>
            <person name="LaButti K."/>
            <person name="Andreopoulos B."/>
            <person name="Lipzen A."/>
            <person name="Chen C."/>
            <person name="Yan M."/>
            <person name="Daum C."/>
            <person name="Ng V."/>
            <person name="Clum A."/>
            <person name="Steindorff A."/>
            <person name="Ohm R.A."/>
            <person name="Martin F."/>
            <person name="Silar P."/>
            <person name="Natvig D.O."/>
            <person name="Lalanne C."/>
            <person name="Gautier V."/>
            <person name="Ament-Velasquez S.L."/>
            <person name="Kruys A."/>
            <person name="Hutchinson M.I."/>
            <person name="Powell A.J."/>
            <person name="Barry K."/>
            <person name="Miller A.N."/>
            <person name="Grigoriev I.V."/>
            <person name="Debuchy R."/>
            <person name="Gladieux P."/>
            <person name="Hiltunen Thoren M."/>
            <person name="Johannesson H."/>
        </authorList>
    </citation>
    <scope>NUCLEOTIDE SEQUENCE</scope>
    <source>
        <strain evidence="4">PSN293</strain>
    </source>
</reference>
<dbReference type="Gene3D" id="2.130.10.10">
    <property type="entry name" value="YVTN repeat-like/Quinoprotein amine dehydrogenase"/>
    <property type="match status" value="1"/>
</dbReference>